<dbReference type="PANTHER" id="PTHR33921:SF15">
    <property type="entry name" value="CALVIN CYCLE PROTEIN CP12-2, CHLOROPLASTIC"/>
    <property type="match status" value="1"/>
</dbReference>
<name>A0AAP0KZN7_9MAGN</name>
<feature type="disulfide bond" evidence="1">
    <location>
        <begin position="181"/>
        <end position="190"/>
    </location>
</feature>
<sequence>MDKISSLLIRIVCTTRIHNTQITKLPKPSQFPLKSLNLPKLAFVSHSTCSLFDTLTMATATATTTTTASVGFCTSRVTIRGESRNAHVLKSPRLNNPWRAINANQIKIGSRMMSVKTKAAPESLSDKVSESIKNAEEVCAEDPVSGECVAAWDEVEEVSAAASDARLKKKEKESDPLENYCKDNPETDECRTYDN</sequence>
<evidence type="ECO:0000313" key="5">
    <source>
        <dbReference type="Proteomes" id="UP001420932"/>
    </source>
</evidence>
<dbReference type="InterPro" id="IPR039314">
    <property type="entry name" value="CP12-like"/>
</dbReference>
<dbReference type="PANTHER" id="PTHR33921">
    <property type="entry name" value="CALVIN CYCLE PROTEIN CP12-2, CHLOROPLASTIC"/>
    <property type="match status" value="1"/>
</dbReference>
<feature type="disulfide bond" evidence="1">
    <location>
        <begin position="139"/>
        <end position="148"/>
    </location>
</feature>
<dbReference type="GO" id="GO:0009507">
    <property type="term" value="C:chloroplast"/>
    <property type="evidence" value="ECO:0007669"/>
    <property type="project" value="TreeGrafter"/>
</dbReference>
<feature type="region of interest" description="Disordered" evidence="2">
    <location>
        <begin position="162"/>
        <end position="195"/>
    </location>
</feature>
<evidence type="ECO:0000313" key="4">
    <source>
        <dbReference type="EMBL" id="KAK9161728.1"/>
    </source>
</evidence>
<dbReference type="GO" id="GO:0080153">
    <property type="term" value="P:negative regulation of reductive pentose-phosphate cycle"/>
    <property type="evidence" value="ECO:0007669"/>
    <property type="project" value="TreeGrafter"/>
</dbReference>
<dbReference type="AlphaFoldDB" id="A0AAP0KZN7"/>
<feature type="domain" description="CP12" evidence="3">
    <location>
        <begin position="124"/>
        <end position="195"/>
    </location>
</feature>
<evidence type="ECO:0000259" key="3">
    <source>
        <dbReference type="SMART" id="SM01093"/>
    </source>
</evidence>
<proteinExistence type="predicted"/>
<evidence type="ECO:0000256" key="1">
    <source>
        <dbReference type="PIRSR" id="PIRSR639314-50"/>
    </source>
</evidence>
<keyword evidence="1" id="KW-1015">Disulfide bond</keyword>
<dbReference type="InterPro" id="IPR003823">
    <property type="entry name" value="CP12_dom"/>
</dbReference>
<gene>
    <name evidence="4" type="ORF">Syun_008069</name>
</gene>
<dbReference type="Proteomes" id="UP001420932">
    <property type="component" value="Unassembled WGS sequence"/>
</dbReference>
<keyword evidence="5" id="KW-1185">Reference proteome</keyword>
<reference evidence="4 5" key="1">
    <citation type="submission" date="2024-01" db="EMBL/GenBank/DDBJ databases">
        <title>Genome assemblies of Stephania.</title>
        <authorList>
            <person name="Yang L."/>
        </authorList>
    </citation>
    <scope>NUCLEOTIDE SEQUENCE [LARGE SCALE GENOMIC DNA]</scope>
    <source>
        <strain evidence="4">YNDBR</strain>
        <tissue evidence="4">Leaf</tissue>
    </source>
</reference>
<organism evidence="4 5">
    <name type="scientific">Stephania yunnanensis</name>
    <dbReference type="NCBI Taxonomy" id="152371"/>
    <lineage>
        <taxon>Eukaryota</taxon>
        <taxon>Viridiplantae</taxon>
        <taxon>Streptophyta</taxon>
        <taxon>Embryophyta</taxon>
        <taxon>Tracheophyta</taxon>
        <taxon>Spermatophyta</taxon>
        <taxon>Magnoliopsida</taxon>
        <taxon>Ranunculales</taxon>
        <taxon>Menispermaceae</taxon>
        <taxon>Menispermoideae</taxon>
        <taxon>Cissampelideae</taxon>
        <taxon>Stephania</taxon>
    </lineage>
</organism>
<feature type="compositionally biased region" description="Basic and acidic residues" evidence="2">
    <location>
        <begin position="170"/>
        <end position="195"/>
    </location>
</feature>
<dbReference type="SMART" id="SM01093">
    <property type="entry name" value="CP12"/>
    <property type="match status" value="1"/>
</dbReference>
<protein>
    <recommendedName>
        <fullName evidence="3">CP12 domain-containing protein</fullName>
    </recommendedName>
</protein>
<accession>A0AAP0KZN7</accession>
<dbReference type="Pfam" id="PF02672">
    <property type="entry name" value="CP12"/>
    <property type="match status" value="1"/>
</dbReference>
<dbReference type="EMBL" id="JBBNAF010000003">
    <property type="protein sequence ID" value="KAK9161728.1"/>
    <property type="molecule type" value="Genomic_DNA"/>
</dbReference>
<evidence type="ECO:0000256" key="2">
    <source>
        <dbReference type="SAM" id="MobiDB-lite"/>
    </source>
</evidence>
<comment type="caution">
    <text evidence="4">The sequence shown here is derived from an EMBL/GenBank/DDBJ whole genome shotgun (WGS) entry which is preliminary data.</text>
</comment>